<dbReference type="EC" id="5.2.1.8" evidence="4"/>
<reference evidence="6" key="1">
    <citation type="submission" date="2024-05" db="EMBL/GenBank/DDBJ databases">
        <title>Genome sequencing of novel strain.</title>
        <authorList>
            <person name="Ganbat D."/>
            <person name="Ganbat S."/>
            <person name="Lee S.-J."/>
        </authorList>
    </citation>
    <scope>NUCLEOTIDE SEQUENCE</scope>
    <source>
        <strain evidence="6">SMD15-11</strain>
    </source>
</reference>
<feature type="domain" description="PPIase cyclophilin-type" evidence="5">
    <location>
        <begin position="34"/>
        <end position="184"/>
    </location>
</feature>
<gene>
    <name evidence="6" type="ORF">AAIA72_06910</name>
</gene>
<evidence type="ECO:0000256" key="2">
    <source>
        <dbReference type="ARBA" id="ARBA00023110"/>
    </source>
</evidence>
<organism evidence="6">
    <name type="scientific">Thermohahella caldifontis</name>
    <dbReference type="NCBI Taxonomy" id="3142973"/>
    <lineage>
        <taxon>Bacteria</taxon>
        <taxon>Pseudomonadati</taxon>
        <taxon>Pseudomonadota</taxon>
        <taxon>Gammaproteobacteria</taxon>
        <taxon>Oceanospirillales</taxon>
        <taxon>Hahellaceae</taxon>
        <taxon>Thermohahella</taxon>
    </lineage>
</organism>
<evidence type="ECO:0000256" key="3">
    <source>
        <dbReference type="ARBA" id="ARBA00023235"/>
    </source>
</evidence>
<sequence>MKPRLIRWLVGTLLTCLMAIPALALEAEFRTNQGIFTIKLLPDKAPQTVSNFVRYARESFYDGTIFHRIIRDFMIQGGGYDQRIRKKPTYPPVPNESDNGLSNLRGTVAMARTRDPDSATSQFYINVVDNPHLDGQPQRPGYTVFGRVVAGMDVVDRIANLPTRAWGQFRNLPVDPVVIEQVILKDD</sequence>
<keyword evidence="2 4" id="KW-0697">Rotamase</keyword>
<proteinExistence type="inferred from homology"/>
<dbReference type="KEGG" id="tcd:AAIA72_06910"/>
<comment type="function">
    <text evidence="4">PPIases accelerate the folding of proteins. It catalyzes the cis-trans isomerization of proline imidic peptide bonds in oligopeptides.</text>
</comment>
<evidence type="ECO:0000313" key="6">
    <source>
        <dbReference type="EMBL" id="XDT73691.1"/>
    </source>
</evidence>
<dbReference type="GO" id="GO:0003755">
    <property type="term" value="F:peptidyl-prolyl cis-trans isomerase activity"/>
    <property type="evidence" value="ECO:0007669"/>
    <property type="project" value="UniProtKB-UniRule"/>
</dbReference>
<dbReference type="InterPro" id="IPR020892">
    <property type="entry name" value="Cyclophilin-type_PPIase_CS"/>
</dbReference>
<dbReference type="GO" id="GO:0006457">
    <property type="term" value="P:protein folding"/>
    <property type="evidence" value="ECO:0007669"/>
    <property type="project" value="InterPro"/>
</dbReference>
<dbReference type="PANTHER" id="PTHR43246">
    <property type="entry name" value="PEPTIDYL-PROLYL CIS-TRANS ISOMERASE CYP38, CHLOROPLASTIC"/>
    <property type="match status" value="1"/>
</dbReference>
<comment type="similarity">
    <text evidence="1 4">Belongs to the cyclophilin-type PPIase family.</text>
</comment>
<name>A0AB39UZJ2_9GAMM</name>
<dbReference type="PROSITE" id="PS50072">
    <property type="entry name" value="CSA_PPIASE_2"/>
    <property type="match status" value="1"/>
</dbReference>
<keyword evidence="3 4" id="KW-0413">Isomerase</keyword>
<evidence type="ECO:0000256" key="4">
    <source>
        <dbReference type="RuleBase" id="RU363019"/>
    </source>
</evidence>
<dbReference type="CDD" id="cd01920">
    <property type="entry name" value="cyclophilin_EcCYP_like"/>
    <property type="match status" value="1"/>
</dbReference>
<evidence type="ECO:0000256" key="1">
    <source>
        <dbReference type="ARBA" id="ARBA00007365"/>
    </source>
</evidence>
<accession>A0AB39UZJ2</accession>
<comment type="catalytic activity">
    <reaction evidence="4">
        <text>[protein]-peptidylproline (omega=180) = [protein]-peptidylproline (omega=0)</text>
        <dbReference type="Rhea" id="RHEA:16237"/>
        <dbReference type="Rhea" id="RHEA-COMP:10747"/>
        <dbReference type="Rhea" id="RHEA-COMP:10748"/>
        <dbReference type="ChEBI" id="CHEBI:83833"/>
        <dbReference type="ChEBI" id="CHEBI:83834"/>
        <dbReference type="EC" id="5.2.1.8"/>
    </reaction>
</comment>
<dbReference type="RefSeq" id="WP_369602674.1">
    <property type="nucleotide sequence ID" value="NZ_CP154858.1"/>
</dbReference>
<keyword evidence="4" id="KW-0732">Signal</keyword>
<dbReference type="Pfam" id="PF00160">
    <property type="entry name" value="Pro_isomerase"/>
    <property type="match status" value="1"/>
</dbReference>
<dbReference type="AlphaFoldDB" id="A0AB39UZJ2"/>
<protein>
    <recommendedName>
        <fullName evidence="4">Peptidyl-prolyl cis-trans isomerase</fullName>
        <shortName evidence="4">PPIase</shortName>
        <ecNumber evidence="4">5.2.1.8</ecNumber>
    </recommendedName>
</protein>
<feature type="signal peptide" evidence="4">
    <location>
        <begin position="1"/>
        <end position="24"/>
    </location>
</feature>
<dbReference type="PRINTS" id="PR00153">
    <property type="entry name" value="CSAPPISMRASE"/>
</dbReference>
<dbReference type="InterPro" id="IPR002130">
    <property type="entry name" value="Cyclophilin-type_PPIase_dom"/>
</dbReference>
<evidence type="ECO:0000259" key="5">
    <source>
        <dbReference type="PROSITE" id="PS50072"/>
    </source>
</evidence>
<dbReference type="EMBL" id="CP154858">
    <property type="protein sequence ID" value="XDT73691.1"/>
    <property type="molecule type" value="Genomic_DNA"/>
</dbReference>
<dbReference type="PROSITE" id="PS00170">
    <property type="entry name" value="CSA_PPIASE_1"/>
    <property type="match status" value="1"/>
</dbReference>
<dbReference type="InterPro" id="IPR044665">
    <property type="entry name" value="E_coli_cyclophilin_A-like"/>
</dbReference>
<dbReference type="InterPro" id="IPR029000">
    <property type="entry name" value="Cyclophilin-like_dom_sf"/>
</dbReference>
<feature type="chain" id="PRO_5044041967" description="Peptidyl-prolyl cis-trans isomerase" evidence="4">
    <location>
        <begin position="25"/>
        <end position="187"/>
    </location>
</feature>
<dbReference type="SUPFAM" id="SSF50891">
    <property type="entry name" value="Cyclophilin-like"/>
    <property type="match status" value="1"/>
</dbReference>
<dbReference type="Gene3D" id="2.40.100.10">
    <property type="entry name" value="Cyclophilin-like"/>
    <property type="match status" value="1"/>
</dbReference>